<feature type="compositionally biased region" description="Basic and acidic residues" evidence="1">
    <location>
        <begin position="97"/>
        <end position="106"/>
    </location>
</feature>
<comment type="caution">
    <text evidence="3">The sequence shown here is derived from an EMBL/GenBank/DDBJ whole genome shotgun (WGS) entry which is preliminary data.</text>
</comment>
<dbReference type="Proteomes" id="UP000593562">
    <property type="component" value="Unassembled WGS sequence"/>
</dbReference>
<proteinExistence type="predicted"/>
<name>A0A7J7CUG5_TRIWF</name>
<accession>A0A7J7CUG5</accession>
<keyword evidence="2" id="KW-0732">Signal</keyword>
<reference evidence="3 4" key="1">
    <citation type="journal article" date="2020" name="Nat. Commun.">
        <title>Genome of Tripterygium wilfordii and identification of cytochrome P450 involved in triptolide biosynthesis.</title>
        <authorList>
            <person name="Tu L."/>
            <person name="Su P."/>
            <person name="Zhang Z."/>
            <person name="Gao L."/>
            <person name="Wang J."/>
            <person name="Hu T."/>
            <person name="Zhou J."/>
            <person name="Zhang Y."/>
            <person name="Zhao Y."/>
            <person name="Liu Y."/>
            <person name="Song Y."/>
            <person name="Tong Y."/>
            <person name="Lu Y."/>
            <person name="Yang J."/>
            <person name="Xu C."/>
            <person name="Jia M."/>
            <person name="Peters R.J."/>
            <person name="Huang L."/>
            <person name="Gao W."/>
        </authorList>
    </citation>
    <scope>NUCLEOTIDE SEQUENCE [LARGE SCALE GENOMIC DNA]</scope>
    <source>
        <strain evidence="4">cv. XIE 37</strain>
        <tissue evidence="3">Leaf</tissue>
    </source>
</reference>
<feature type="region of interest" description="Disordered" evidence="1">
    <location>
        <begin position="74"/>
        <end position="106"/>
    </location>
</feature>
<evidence type="ECO:0000313" key="3">
    <source>
        <dbReference type="EMBL" id="KAF5737737.1"/>
    </source>
</evidence>
<feature type="chain" id="PRO_5029761688" evidence="2">
    <location>
        <begin position="26"/>
        <end position="106"/>
    </location>
</feature>
<evidence type="ECO:0000256" key="1">
    <source>
        <dbReference type="SAM" id="MobiDB-lite"/>
    </source>
</evidence>
<protein>
    <submittedName>
        <fullName evidence="3">Uncharacterized protein</fullName>
    </submittedName>
</protein>
<organism evidence="3 4">
    <name type="scientific">Tripterygium wilfordii</name>
    <name type="common">Thunder God vine</name>
    <dbReference type="NCBI Taxonomy" id="458696"/>
    <lineage>
        <taxon>Eukaryota</taxon>
        <taxon>Viridiplantae</taxon>
        <taxon>Streptophyta</taxon>
        <taxon>Embryophyta</taxon>
        <taxon>Tracheophyta</taxon>
        <taxon>Spermatophyta</taxon>
        <taxon>Magnoliopsida</taxon>
        <taxon>eudicotyledons</taxon>
        <taxon>Gunneridae</taxon>
        <taxon>Pentapetalae</taxon>
        <taxon>rosids</taxon>
        <taxon>fabids</taxon>
        <taxon>Celastrales</taxon>
        <taxon>Celastraceae</taxon>
        <taxon>Tripterygium</taxon>
    </lineage>
</organism>
<evidence type="ECO:0000313" key="4">
    <source>
        <dbReference type="Proteomes" id="UP000593562"/>
    </source>
</evidence>
<keyword evidence="4" id="KW-1185">Reference proteome</keyword>
<sequence length="106" mass="11561">MKQFLLVIVAAVASTLLLISPICESARDGFAKPKHVIVKPRVHETLRYAARALNSETMMKEDNNNNVVVDNEVEVEEEDGGRNLGEFRARSGVHGSDSGHAHHGGD</sequence>
<dbReference type="EMBL" id="JAAARO010000013">
    <property type="protein sequence ID" value="KAF5737737.1"/>
    <property type="molecule type" value="Genomic_DNA"/>
</dbReference>
<evidence type="ECO:0000256" key="2">
    <source>
        <dbReference type="SAM" id="SignalP"/>
    </source>
</evidence>
<dbReference type="InParanoid" id="A0A7J7CUG5"/>
<feature type="signal peptide" evidence="2">
    <location>
        <begin position="1"/>
        <end position="25"/>
    </location>
</feature>
<dbReference type="AlphaFoldDB" id="A0A7J7CUG5"/>
<gene>
    <name evidence="3" type="ORF">HS088_TW13G00626</name>
</gene>